<dbReference type="Pfam" id="PF06452">
    <property type="entry name" value="CBM9_1"/>
    <property type="match status" value="2"/>
</dbReference>
<evidence type="ECO:0000313" key="11">
    <source>
        <dbReference type="Proteomes" id="UP001153387"/>
    </source>
</evidence>
<dbReference type="InterPro" id="IPR013783">
    <property type="entry name" value="Ig-like_fold"/>
</dbReference>
<evidence type="ECO:0000256" key="8">
    <source>
        <dbReference type="SAM" id="Phobius"/>
    </source>
</evidence>
<dbReference type="GO" id="GO:0004553">
    <property type="term" value="F:hydrolase activity, hydrolyzing O-glycosyl compounds"/>
    <property type="evidence" value="ECO:0007669"/>
    <property type="project" value="InterPro"/>
</dbReference>
<feature type="domain" description="Fibronectin type-III" evidence="9">
    <location>
        <begin position="1365"/>
        <end position="1450"/>
    </location>
</feature>
<keyword evidence="3" id="KW-0119">Carbohydrate metabolism</keyword>
<dbReference type="GO" id="GO:0000272">
    <property type="term" value="P:polysaccharide catabolic process"/>
    <property type="evidence" value="ECO:0007669"/>
    <property type="project" value="UniProtKB-KW"/>
</dbReference>
<dbReference type="SMART" id="SM00060">
    <property type="entry name" value="FN3"/>
    <property type="match status" value="4"/>
</dbReference>
<sequence>MLHSGVSARWKLGGLGALLILVVAMVVLYASPVRAAQTEPYNWQSVSIGGGGFVTGMVVHPTEPDLAYIRTDVGGAYRWDAVNHKWIQMMNKIPSGQSNLYGIDALAIDPSDPNVVYVAAGKYDWSNGDILKSTDRGATWTSSGINVRMLANGSGKDQGERLVVDPNNGQILFMGTRYDGLWKSATGASSGSWQKVTGFPAAGTAPDGVSFVVFDKSAGTAGQATQTIYAGARGQGVYRSLDGGTTWTPMPGSPTNFSRAVVASNGTLYLSCDDGVVKYAGGAWTTITPPKAGKYVGISVDPTNPNIVMTAFQSGTSFPAPIYRSTNGGASWSQISFVKHPDVPWWTGNWFAAAVSSLTIDPVHPNRVWFTDFFGTWRTDDITANPSHWYTYEQGHEEVVTFALRSTPIGAPLLSGHADVDGMRHTSLNTFPASKFGNPYMGDTVSIDFQESNPNFVARVGSTRYQNSGGGAYSTDNGANWTAFPNPPGIAGRIAVSAASETMVWVPMYGSPLYSTDRGQTWTASTGAPAYTVPDFWIWWQPLASDRVNNNTFYLIERASGNFYRSTDGGATWSTASTLPASTANLAFLSVKAAPGMAGEVWAGLYTNGLWRSSNGGNSWTQLPNVQEAKLFAFGKNKLGSSNPTVFVYGKVDHTEGIFRSDDLGATWVKIDVLDPTVGDEANTMEGDRQVWGRVYIGTNGTGVFYGESLVSEGTDTQPPTAPANLASPSQSATTVSLTWTASTDNTGVAGYNIYNGSAYLGTTTSPSSTSYTVSGLTASTAYAFTVKAKDGAGNLSPASNTVNVSTKAPPAAPTNLTLSQATLTSLSLSWNAPSNMAGVAGYKIYVSGKEAGATTGTTYTMSGLLPDRTYSVTVRSVDAAGSPSAPSNTLAAATAAGPGTVSFTDNFEDGAADGWTTQNGTWEIATVGGSKVYGQSWWLATPAFSTVDGSAYGNYSVETTIKLTMSDVDLGAGIVARYQDPNNRYSFQIRAGRLQIVKVVNGTTTVLAEKNFNMATNSTYTFTAVLNNSTLDFYVDGFKELSATDSALASGKVGVYAFKTSVEFDNVKVVRDRDFTPPSPPANVRASSKSETSINLAWDASADNIGVTQYQVYQGTTLLATVTSPAYAVTGLTPNTSYTFSVKAKDAAGNVSPASATLTVSTDAYLVQASKTLAAISVDGSLNESVWSMAKQLKKPIIGTPNNSAEFGVLWDSTYLYVGVKVLDGNLYNSDVLPYYDDSIEVYIDSNNNKGTTYDSHDEQFIKGWNDSALWLQKMTVSGTLHGWAPITGGYTVELAIPWSSLGLTPAAGLTLGFDVANNDTDTGAGRESQLMWAGTNDNWTNTSAFGSLTLSSTVTGDTQAPTAPANLTSPSHTDRTVQLSWSASTDNVGVTGYNVYNGTNLVASVASTTYTITGLTPSTAYSFTVKAKDAANNVSAASHTVNVTTDASYTLLNVSKTNAAMTIDGSLNEAAWSVTKPVTKDVSGTSNNTTKFGVLWDDTYLYVGVSVTDADLFNNSPDPYADDSVEIYIDGDHNKGTTYDSYDRQFIKGWNDSTLWEQKSQDDRRATRLGRDDGRLHGRAGDPLELARHHPNRRHDHRLRPRQQRRRRRQRPPGPDRLVRRVHQLDEYGWVWGVGAGAVGLLGVARR</sequence>
<proteinExistence type="inferred from homology"/>
<feature type="compositionally biased region" description="Basic and acidic residues" evidence="7">
    <location>
        <begin position="1563"/>
        <end position="1590"/>
    </location>
</feature>
<feature type="compositionally biased region" description="Basic residues" evidence="7">
    <location>
        <begin position="1591"/>
        <end position="1613"/>
    </location>
</feature>
<dbReference type="GO" id="GO:0010411">
    <property type="term" value="P:xyloglucan metabolic process"/>
    <property type="evidence" value="ECO:0007669"/>
    <property type="project" value="TreeGrafter"/>
</dbReference>
<keyword evidence="11" id="KW-1185">Reference proteome</keyword>
<dbReference type="EMBL" id="JAPDHZ010000003">
    <property type="protein sequence ID" value="MDG0792265.1"/>
    <property type="molecule type" value="Genomic_DNA"/>
</dbReference>
<dbReference type="Proteomes" id="UP001153387">
    <property type="component" value="Unassembled WGS sequence"/>
</dbReference>
<dbReference type="Pfam" id="PF00041">
    <property type="entry name" value="fn3"/>
    <property type="match status" value="4"/>
</dbReference>
<reference evidence="10 11" key="1">
    <citation type="submission" date="2022-10" db="EMBL/GenBank/DDBJ databases">
        <title>Comparative genomic analysis of Cohnella hashimotonis sp. nov., isolated from the International Space Station.</title>
        <authorList>
            <person name="Simpson A."/>
            <person name="Venkateswaran K."/>
        </authorList>
    </citation>
    <scope>NUCLEOTIDE SEQUENCE [LARGE SCALE GENOMIC DNA]</scope>
    <source>
        <strain evidence="10 11">DSM 18997</strain>
    </source>
</reference>
<name>A0A9X4KHV2_9BACL</name>
<dbReference type="CDD" id="cd15482">
    <property type="entry name" value="Sialidase_non-viral"/>
    <property type="match status" value="2"/>
</dbReference>
<evidence type="ECO:0000313" key="10">
    <source>
        <dbReference type="EMBL" id="MDG0792265.1"/>
    </source>
</evidence>
<dbReference type="SUPFAM" id="SSF49265">
    <property type="entry name" value="Fibronectin type III"/>
    <property type="match status" value="3"/>
</dbReference>
<dbReference type="InterPro" id="IPR036116">
    <property type="entry name" value="FN3_sf"/>
</dbReference>
<keyword evidence="4" id="KW-0326">Glycosidase</keyword>
<dbReference type="SUPFAM" id="SSF110296">
    <property type="entry name" value="Oligoxyloglucan reducing end-specific cellobiohydrolase"/>
    <property type="match status" value="2"/>
</dbReference>
<keyword evidence="8" id="KW-0812">Transmembrane</keyword>
<dbReference type="PANTHER" id="PTHR43739:SF2">
    <property type="entry name" value="OLIGOXYLOGLUCAN-REDUCING END-SPECIFIC XYLOGLUCANASE-RELATED"/>
    <property type="match status" value="1"/>
</dbReference>
<dbReference type="InterPro" id="IPR052025">
    <property type="entry name" value="Xyloglucanase_GH74"/>
</dbReference>
<keyword evidence="5" id="KW-0624">Polysaccharide degradation</keyword>
<dbReference type="InterPro" id="IPR010502">
    <property type="entry name" value="Carb-bd_dom_fam9"/>
</dbReference>
<dbReference type="GO" id="GO:0030246">
    <property type="term" value="F:carbohydrate binding"/>
    <property type="evidence" value="ECO:0007669"/>
    <property type="project" value="InterPro"/>
</dbReference>
<keyword evidence="1" id="KW-0732">Signal</keyword>
<dbReference type="SUPFAM" id="SSF49899">
    <property type="entry name" value="Concanavalin A-like lectins/glucanases"/>
    <property type="match status" value="1"/>
</dbReference>
<comment type="similarity">
    <text evidence="6">Belongs to the glycosyl hydrolase 74 family.</text>
</comment>
<dbReference type="Gene3D" id="2.60.120.560">
    <property type="entry name" value="Exo-inulinase, domain 1"/>
    <property type="match status" value="1"/>
</dbReference>
<comment type="caution">
    <text evidence="10">The sequence shown here is derived from an EMBL/GenBank/DDBJ whole genome shotgun (WGS) entry which is preliminary data.</text>
</comment>
<protein>
    <submittedName>
        <fullName evidence="10">Fibronectin type III domain-containing protein</fullName>
    </submittedName>
</protein>
<evidence type="ECO:0000256" key="6">
    <source>
        <dbReference type="ARBA" id="ARBA00037986"/>
    </source>
</evidence>
<feature type="transmembrane region" description="Helical" evidence="8">
    <location>
        <begin position="1630"/>
        <end position="1647"/>
    </location>
</feature>
<keyword evidence="8" id="KW-1133">Transmembrane helix</keyword>
<keyword evidence="2" id="KW-0378">Hydrolase</keyword>
<organism evidence="10 11">
    <name type="scientific">Cohnella ginsengisoli</name>
    <dbReference type="NCBI Taxonomy" id="425004"/>
    <lineage>
        <taxon>Bacteria</taxon>
        <taxon>Bacillati</taxon>
        <taxon>Bacillota</taxon>
        <taxon>Bacilli</taxon>
        <taxon>Bacillales</taxon>
        <taxon>Paenibacillaceae</taxon>
        <taxon>Cohnella</taxon>
    </lineage>
</organism>
<dbReference type="InterPro" id="IPR015943">
    <property type="entry name" value="WD40/YVTN_repeat-like_dom_sf"/>
</dbReference>
<gene>
    <name evidence="10" type="ORF">OMP38_16355</name>
</gene>
<evidence type="ECO:0000256" key="7">
    <source>
        <dbReference type="SAM" id="MobiDB-lite"/>
    </source>
</evidence>
<dbReference type="PANTHER" id="PTHR43739">
    <property type="entry name" value="XYLOGLUCANASE (EUROFUNG)"/>
    <property type="match status" value="1"/>
</dbReference>
<evidence type="ECO:0000256" key="1">
    <source>
        <dbReference type="ARBA" id="ARBA00022729"/>
    </source>
</evidence>
<dbReference type="Gene3D" id="2.130.10.10">
    <property type="entry name" value="YVTN repeat-like/Quinoprotein amine dehydrogenase"/>
    <property type="match status" value="2"/>
</dbReference>
<dbReference type="PROSITE" id="PS50853">
    <property type="entry name" value="FN3"/>
    <property type="match status" value="4"/>
</dbReference>
<dbReference type="SUPFAM" id="SSF49344">
    <property type="entry name" value="CBD9-like"/>
    <property type="match status" value="2"/>
</dbReference>
<evidence type="ECO:0000256" key="4">
    <source>
        <dbReference type="ARBA" id="ARBA00023295"/>
    </source>
</evidence>
<dbReference type="Gene3D" id="2.60.40.1190">
    <property type="match status" value="2"/>
</dbReference>
<accession>A0A9X4KHV2</accession>
<dbReference type="InterPro" id="IPR003961">
    <property type="entry name" value="FN3_dom"/>
</dbReference>
<feature type="region of interest" description="Disordered" evidence="7">
    <location>
        <begin position="1563"/>
        <end position="1619"/>
    </location>
</feature>
<keyword evidence="8" id="KW-0472">Membrane</keyword>
<dbReference type="Gene3D" id="2.60.40.10">
    <property type="entry name" value="Immunoglobulins"/>
    <property type="match status" value="4"/>
</dbReference>
<feature type="domain" description="Fibronectin type-III" evidence="9">
    <location>
        <begin position="813"/>
        <end position="898"/>
    </location>
</feature>
<evidence type="ECO:0000256" key="2">
    <source>
        <dbReference type="ARBA" id="ARBA00022801"/>
    </source>
</evidence>
<dbReference type="CDD" id="cd00063">
    <property type="entry name" value="FN3"/>
    <property type="match status" value="4"/>
</dbReference>
<dbReference type="InterPro" id="IPR013320">
    <property type="entry name" value="ConA-like_dom_sf"/>
</dbReference>
<feature type="domain" description="Fibronectin type-III" evidence="9">
    <location>
        <begin position="1081"/>
        <end position="1166"/>
    </location>
</feature>
<evidence type="ECO:0000256" key="3">
    <source>
        <dbReference type="ARBA" id="ARBA00023277"/>
    </source>
</evidence>
<evidence type="ECO:0000259" key="9">
    <source>
        <dbReference type="PROSITE" id="PS50853"/>
    </source>
</evidence>
<feature type="domain" description="Fibronectin type-III" evidence="9">
    <location>
        <begin position="722"/>
        <end position="810"/>
    </location>
</feature>
<evidence type="ECO:0000256" key="5">
    <source>
        <dbReference type="ARBA" id="ARBA00023326"/>
    </source>
</evidence>